<organism evidence="1 2">
    <name type="scientific">Dunaliella salina</name>
    <name type="common">Green alga</name>
    <name type="synonym">Protococcus salinus</name>
    <dbReference type="NCBI Taxonomy" id="3046"/>
    <lineage>
        <taxon>Eukaryota</taxon>
        <taxon>Viridiplantae</taxon>
        <taxon>Chlorophyta</taxon>
        <taxon>core chlorophytes</taxon>
        <taxon>Chlorophyceae</taxon>
        <taxon>CS clade</taxon>
        <taxon>Chlamydomonadales</taxon>
        <taxon>Dunaliellaceae</taxon>
        <taxon>Dunaliella</taxon>
    </lineage>
</organism>
<evidence type="ECO:0008006" key="3">
    <source>
        <dbReference type="Google" id="ProtNLM"/>
    </source>
</evidence>
<reference evidence="1" key="1">
    <citation type="submission" date="2017-08" db="EMBL/GenBank/DDBJ databases">
        <authorList>
            <person name="Polle J.E."/>
            <person name="Barry K."/>
            <person name="Cushman J."/>
            <person name="Schmutz J."/>
            <person name="Tran D."/>
            <person name="Hathwaick L.T."/>
            <person name="Yim W.C."/>
            <person name="Jenkins J."/>
            <person name="Mckie-Krisberg Z.M."/>
            <person name="Prochnik S."/>
            <person name="Lindquist E."/>
            <person name="Dockter R.B."/>
            <person name="Adam C."/>
            <person name="Molina H."/>
            <person name="Bunkerborg J."/>
            <person name="Jin E."/>
            <person name="Buchheim M."/>
            <person name="Magnuson J."/>
        </authorList>
    </citation>
    <scope>NUCLEOTIDE SEQUENCE</scope>
    <source>
        <strain evidence="1">CCAP 19/18</strain>
    </source>
</reference>
<evidence type="ECO:0000313" key="1">
    <source>
        <dbReference type="EMBL" id="KAF5842219.1"/>
    </source>
</evidence>
<comment type="caution">
    <text evidence="1">The sequence shown here is derived from an EMBL/GenBank/DDBJ whole genome shotgun (WGS) entry which is preliminary data.</text>
</comment>
<dbReference type="EMBL" id="MU069466">
    <property type="protein sequence ID" value="KAF5842219.1"/>
    <property type="molecule type" value="Genomic_DNA"/>
</dbReference>
<protein>
    <recommendedName>
        <fullName evidence="3">Encoded protein</fullName>
    </recommendedName>
</protein>
<gene>
    <name evidence="1" type="ORF">DUNSADRAFT_8619</name>
</gene>
<keyword evidence="2" id="KW-1185">Reference proteome</keyword>
<accession>A0ABQ7H5T1</accession>
<evidence type="ECO:0000313" key="2">
    <source>
        <dbReference type="Proteomes" id="UP000815325"/>
    </source>
</evidence>
<name>A0ABQ7H5T1_DUNSA</name>
<dbReference type="Proteomes" id="UP000815325">
    <property type="component" value="Unassembled WGS sequence"/>
</dbReference>
<sequence>MWGQIAGAECLLALVFTGGVAGGECNLFVFLFACLPVYLGACGDRVFPVAGAECCLLALPHGLKIYGEDLTGTRFIDVRTLLSPAGGIGFMKLDYLVDFVMRRVKPLNWQAVLDSPVPSKVVASSLDELQPQQALPHSN</sequence>
<proteinExistence type="predicted"/>